<dbReference type="GO" id="GO:0004497">
    <property type="term" value="F:monooxygenase activity"/>
    <property type="evidence" value="ECO:0007669"/>
    <property type="project" value="UniProtKB-KW"/>
</dbReference>
<evidence type="ECO:0000313" key="3">
    <source>
        <dbReference type="Proteomes" id="UP000650524"/>
    </source>
</evidence>
<sequence length="99" mass="10873">MIGVVAKLSIQEAKIDEAIDLIKELMAGVATEEGTLSYTMNQDKANPGTIVIMERYKDKEAFDFHSSTPHFKTFFGKIGGLLAGKPDISIMDEIHSIGR</sequence>
<dbReference type="EMBL" id="JACNJD010000158">
    <property type="protein sequence ID" value="MBC8176738.1"/>
    <property type="molecule type" value="Genomic_DNA"/>
</dbReference>
<dbReference type="SUPFAM" id="SSF54909">
    <property type="entry name" value="Dimeric alpha+beta barrel"/>
    <property type="match status" value="1"/>
</dbReference>
<reference evidence="2 3" key="1">
    <citation type="submission" date="2020-08" db="EMBL/GenBank/DDBJ databases">
        <title>Bridging the membrane lipid divide: bacteria of the FCB group superphylum have the potential to synthesize archaeal ether lipids.</title>
        <authorList>
            <person name="Villanueva L."/>
            <person name="Von Meijenfeldt F.A.B."/>
            <person name="Westbye A.B."/>
            <person name="Yadav S."/>
            <person name="Hopmans E.C."/>
            <person name="Dutilh B.E."/>
            <person name="Sinninghe Damste J.S."/>
        </authorList>
    </citation>
    <scope>NUCLEOTIDE SEQUENCE [LARGE SCALE GENOMIC DNA]</scope>
    <source>
        <strain evidence="2">NIOZ-UU27</strain>
    </source>
</reference>
<dbReference type="AlphaFoldDB" id="A0A8J6T7S0"/>
<name>A0A8J6T7S0_9DELT</name>
<accession>A0A8J6T7S0</accession>
<gene>
    <name evidence="2" type="ORF">H8E19_04985</name>
</gene>
<dbReference type="Pfam" id="PF03992">
    <property type="entry name" value="ABM"/>
    <property type="match status" value="1"/>
</dbReference>
<dbReference type="InterPro" id="IPR007138">
    <property type="entry name" value="ABM_dom"/>
</dbReference>
<organism evidence="2 3">
    <name type="scientific">Candidatus Desulfacyla euxinica</name>
    <dbReference type="NCBI Taxonomy" id="2841693"/>
    <lineage>
        <taxon>Bacteria</taxon>
        <taxon>Deltaproteobacteria</taxon>
        <taxon>Candidatus Desulfacyla</taxon>
    </lineage>
</organism>
<dbReference type="PANTHER" id="PTHR33336">
    <property type="entry name" value="QUINOL MONOOXYGENASE YGIN-RELATED"/>
    <property type="match status" value="1"/>
</dbReference>
<protein>
    <submittedName>
        <fullName evidence="2">Antibiotic biosynthesis monooxygenase</fullName>
    </submittedName>
</protein>
<dbReference type="PROSITE" id="PS51725">
    <property type="entry name" value="ABM"/>
    <property type="match status" value="1"/>
</dbReference>
<dbReference type="Proteomes" id="UP000650524">
    <property type="component" value="Unassembled WGS sequence"/>
</dbReference>
<keyword evidence="2" id="KW-0560">Oxidoreductase</keyword>
<dbReference type="InterPro" id="IPR011008">
    <property type="entry name" value="Dimeric_a/b-barrel"/>
</dbReference>
<feature type="domain" description="ABM" evidence="1">
    <location>
        <begin position="2"/>
        <end position="91"/>
    </location>
</feature>
<evidence type="ECO:0000313" key="2">
    <source>
        <dbReference type="EMBL" id="MBC8176738.1"/>
    </source>
</evidence>
<dbReference type="PANTHER" id="PTHR33336:SF15">
    <property type="entry name" value="ABM DOMAIN-CONTAINING PROTEIN"/>
    <property type="match status" value="1"/>
</dbReference>
<proteinExistence type="predicted"/>
<dbReference type="InterPro" id="IPR050744">
    <property type="entry name" value="AI-2_Isomerase_LsrG"/>
</dbReference>
<evidence type="ECO:0000259" key="1">
    <source>
        <dbReference type="PROSITE" id="PS51725"/>
    </source>
</evidence>
<keyword evidence="2" id="KW-0503">Monooxygenase</keyword>
<dbReference type="Gene3D" id="3.30.70.100">
    <property type="match status" value="1"/>
</dbReference>
<comment type="caution">
    <text evidence="2">The sequence shown here is derived from an EMBL/GenBank/DDBJ whole genome shotgun (WGS) entry which is preliminary data.</text>
</comment>